<comment type="caution">
    <text evidence="1">The sequence shown here is derived from an EMBL/GenBank/DDBJ whole genome shotgun (WGS) entry which is preliminary data.</text>
</comment>
<gene>
    <name evidence="1" type="ORF">L6164_012138</name>
</gene>
<protein>
    <submittedName>
        <fullName evidence="1">Uncharacterized protein</fullName>
    </submittedName>
</protein>
<dbReference type="Proteomes" id="UP000828941">
    <property type="component" value="Chromosome 5"/>
</dbReference>
<proteinExistence type="predicted"/>
<accession>A0ACB9P9F3</accession>
<evidence type="ECO:0000313" key="2">
    <source>
        <dbReference type="Proteomes" id="UP000828941"/>
    </source>
</evidence>
<organism evidence="1 2">
    <name type="scientific">Bauhinia variegata</name>
    <name type="common">Purple orchid tree</name>
    <name type="synonym">Phanera variegata</name>
    <dbReference type="NCBI Taxonomy" id="167791"/>
    <lineage>
        <taxon>Eukaryota</taxon>
        <taxon>Viridiplantae</taxon>
        <taxon>Streptophyta</taxon>
        <taxon>Embryophyta</taxon>
        <taxon>Tracheophyta</taxon>
        <taxon>Spermatophyta</taxon>
        <taxon>Magnoliopsida</taxon>
        <taxon>eudicotyledons</taxon>
        <taxon>Gunneridae</taxon>
        <taxon>Pentapetalae</taxon>
        <taxon>rosids</taxon>
        <taxon>fabids</taxon>
        <taxon>Fabales</taxon>
        <taxon>Fabaceae</taxon>
        <taxon>Cercidoideae</taxon>
        <taxon>Cercideae</taxon>
        <taxon>Bauhiniinae</taxon>
        <taxon>Bauhinia</taxon>
    </lineage>
</organism>
<sequence>MEGEMRWSLFIFYPSHSVSSYLYFFLLPTSFSHHNSLPSILSLYTLFTILAFSHSTFENNSSLYGAHTFLTQPMLLLFFPFSHLSIYFSPLTFVSFMFFFTLGYDFPFSQYFFLTNPQLSFSSFHHVYPTMT</sequence>
<keyword evidence="2" id="KW-1185">Reference proteome</keyword>
<dbReference type="EMBL" id="CM039430">
    <property type="protein sequence ID" value="KAI4344966.1"/>
    <property type="molecule type" value="Genomic_DNA"/>
</dbReference>
<evidence type="ECO:0000313" key="1">
    <source>
        <dbReference type="EMBL" id="KAI4344966.1"/>
    </source>
</evidence>
<reference evidence="1 2" key="1">
    <citation type="journal article" date="2022" name="DNA Res.">
        <title>Chromosomal-level genome assembly of the orchid tree Bauhinia variegata (Leguminosae; Cercidoideae) supports the allotetraploid origin hypothesis of Bauhinia.</title>
        <authorList>
            <person name="Zhong Y."/>
            <person name="Chen Y."/>
            <person name="Zheng D."/>
            <person name="Pang J."/>
            <person name="Liu Y."/>
            <person name="Luo S."/>
            <person name="Meng S."/>
            <person name="Qian L."/>
            <person name="Wei D."/>
            <person name="Dai S."/>
            <person name="Zhou R."/>
        </authorList>
    </citation>
    <scope>NUCLEOTIDE SEQUENCE [LARGE SCALE GENOMIC DNA]</scope>
    <source>
        <strain evidence="1">BV-YZ2020</strain>
    </source>
</reference>
<name>A0ACB9P9F3_BAUVA</name>